<dbReference type="Proteomes" id="UP001386437">
    <property type="component" value="Unassembled WGS sequence"/>
</dbReference>
<dbReference type="RefSeq" id="WP_336596551.1">
    <property type="nucleotide sequence ID" value="NZ_JACFYJ010000002.1"/>
</dbReference>
<proteinExistence type="predicted"/>
<gene>
    <name evidence="1" type="ORF">H3V53_02415</name>
</gene>
<evidence type="ECO:0000313" key="1">
    <source>
        <dbReference type="EMBL" id="MEI5996101.1"/>
    </source>
</evidence>
<reference evidence="1 2" key="1">
    <citation type="journal article" date="2022" name="Arch. Microbiol.">
        <title>Paraburkholderia bengalensis sp. nov. isolated from roots of Oryza sativa, IR64.</title>
        <authorList>
            <person name="Nag P."/>
            <person name="Mondal N."/>
            <person name="Sarkar J."/>
            <person name="Das S."/>
        </authorList>
    </citation>
    <scope>NUCLEOTIDE SEQUENCE [LARGE SCALE GENOMIC DNA]</scope>
    <source>
        <strain evidence="1 2">IR64_4_BI</strain>
    </source>
</reference>
<accession>A0ABU8IKT0</accession>
<dbReference type="InterPro" id="IPR021769">
    <property type="entry name" value="DUF3331"/>
</dbReference>
<keyword evidence="2" id="KW-1185">Reference proteome</keyword>
<dbReference type="EMBL" id="JACFYJ010000002">
    <property type="protein sequence ID" value="MEI5996101.1"/>
    <property type="molecule type" value="Genomic_DNA"/>
</dbReference>
<dbReference type="Pfam" id="PF11811">
    <property type="entry name" value="DUF3331"/>
    <property type="match status" value="1"/>
</dbReference>
<evidence type="ECO:0000313" key="2">
    <source>
        <dbReference type="Proteomes" id="UP001386437"/>
    </source>
</evidence>
<name>A0ABU8IKT0_9BURK</name>
<protein>
    <submittedName>
        <fullName evidence="1">DUF3331 domain-containing protein</fullName>
    </submittedName>
</protein>
<comment type="caution">
    <text evidence="1">The sequence shown here is derived from an EMBL/GenBank/DDBJ whole genome shotgun (WGS) entry which is preliminary data.</text>
</comment>
<sequence>MKRIDPWMQIVSGLHERAPYAAPPSPMPVAQRPRKRRHAMTGAMTGTIARAMANATSIRRIEWQTTCTILVTWSDSTLGHYEDQTWREGFARTAGVCGLTGVPVRRGDPVFRPLHRGSTLPANALDMILADPLRAQRYSLN</sequence>
<organism evidence="1 2">
    <name type="scientific">Paraburkholderia bengalensis</name>
    <dbReference type="NCBI Taxonomy" id="2747562"/>
    <lineage>
        <taxon>Bacteria</taxon>
        <taxon>Pseudomonadati</taxon>
        <taxon>Pseudomonadota</taxon>
        <taxon>Betaproteobacteria</taxon>
        <taxon>Burkholderiales</taxon>
        <taxon>Burkholderiaceae</taxon>
        <taxon>Paraburkholderia</taxon>
    </lineage>
</organism>